<dbReference type="Pfam" id="PF01330">
    <property type="entry name" value="RuvA_N"/>
    <property type="match status" value="1"/>
</dbReference>
<dbReference type="SUPFAM" id="SSF46929">
    <property type="entry name" value="DNA helicase RuvA subunit, C-terminal domain"/>
    <property type="match status" value="1"/>
</dbReference>
<dbReference type="RefSeq" id="WP_013778242.1">
    <property type="nucleotide sequence ID" value="NC_015519.1"/>
</dbReference>
<comment type="domain">
    <text evidence="6">Has three domains with a flexible linker between the domains II and III and assumes an 'L' shape. Domain III is highly mobile and contacts RuvB.</text>
</comment>
<dbReference type="EMBL" id="HF563609">
    <property type="protein sequence ID" value="CCP26007.1"/>
    <property type="molecule type" value="Genomic_DNA"/>
</dbReference>
<dbReference type="OrthoDB" id="5293449at2"/>
<dbReference type="Gene3D" id="1.10.8.10">
    <property type="entry name" value="DNA helicase RuvA subunit, C-terminal domain"/>
    <property type="match status" value="1"/>
</dbReference>
<dbReference type="GO" id="GO:0009378">
    <property type="term" value="F:four-way junction helicase activity"/>
    <property type="evidence" value="ECO:0007669"/>
    <property type="project" value="InterPro"/>
</dbReference>
<gene>
    <name evidence="6 8" type="primary">ruvA</name>
    <name evidence="8" type="ordered locus">TEPIRE1_1283</name>
</gene>
<accession>L0S2H5</accession>
<dbReference type="InterPro" id="IPR011114">
    <property type="entry name" value="RuvA_C"/>
</dbReference>
<dbReference type="SUPFAM" id="SSF47781">
    <property type="entry name" value="RuvA domain 2-like"/>
    <property type="match status" value="1"/>
</dbReference>
<comment type="function">
    <text evidence="6">The RuvA-RuvB-RuvC complex processes Holliday junction (HJ) DNA during genetic recombination and DNA repair, while the RuvA-RuvB complex plays an important role in the rescue of blocked DNA replication forks via replication fork reversal (RFR). RuvA specifically binds to HJ cruciform DNA, conferring on it an open structure. The RuvB hexamer acts as an ATP-dependent pump, pulling dsDNA into and through the RuvAB complex. HJ branch migration allows RuvC to scan DNA until it finds its consensus sequence, where it cleaves and resolves the cruciform DNA.</text>
</comment>
<dbReference type="Gene3D" id="1.10.150.20">
    <property type="entry name" value="5' to 3' exonuclease, C-terminal subdomain"/>
    <property type="match status" value="1"/>
</dbReference>
<evidence type="ECO:0000313" key="8">
    <source>
        <dbReference type="EMBL" id="CCP26007.1"/>
    </source>
</evidence>
<dbReference type="SUPFAM" id="SSF50249">
    <property type="entry name" value="Nucleic acid-binding proteins"/>
    <property type="match status" value="1"/>
</dbReference>
<evidence type="ECO:0000256" key="1">
    <source>
        <dbReference type="ARBA" id="ARBA00022490"/>
    </source>
</evidence>
<keyword evidence="8" id="KW-0067">ATP-binding</keyword>
<sequence length="193" mass="21530">MLDYLEGVLVHVEPDFAIIDIGGWGLKLNISMFTYNKIKTELGNKLKLYTQMVLRDDAVELFGFFDVVERQAYVLLNKVSGIGPKAAISILSLMDVARLKTSILSEDVKDLVKVPGIGKKTAQKIIIELKDRIKDLPVTSDEGMYNSIIEAREALISLGFNPMEIQLVLDEDSVKNNDSVEDIIKCALKKLSK</sequence>
<dbReference type="GO" id="GO:0000400">
    <property type="term" value="F:four-way junction DNA binding"/>
    <property type="evidence" value="ECO:0007669"/>
    <property type="project" value="UniProtKB-UniRule"/>
</dbReference>
<reference evidence="9" key="1">
    <citation type="journal article" date="2013" name="Genome Announc.">
        <title>First genome sequence of a syntrophic acetate-oxidizing bacterium, Tepidanaerobacter acetatoxydans strain Re1.</title>
        <authorList>
            <person name="Manzoor S."/>
            <person name="Bongcam-Rudloff E."/>
            <person name="Schnurer A."/>
            <person name="Muller B."/>
        </authorList>
    </citation>
    <scope>NUCLEOTIDE SEQUENCE [LARGE SCALE GENOMIC DNA]</scope>
    <source>
        <strain evidence="9">Re1</strain>
    </source>
</reference>
<dbReference type="KEGG" id="tae:TepiRe1_1283"/>
<evidence type="ECO:0000313" key="9">
    <source>
        <dbReference type="Proteomes" id="UP000010802"/>
    </source>
</evidence>
<dbReference type="AlphaFoldDB" id="F4LTI9"/>
<dbReference type="CDD" id="cd14332">
    <property type="entry name" value="UBA_RuvA_C"/>
    <property type="match status" value="1"/>
</dbReference>
<dbReference type="HOGENOM" id="CLU_087936_3_0_9"/>
<dbReference type="GO" id="GO:0005524">
    <property type="term" value="F:ATP binding"/>
    <property type="evidence" value="ECO:0007669"/>
    <property type="project" value="InterPro"/>
</dbReference>
<dbReference type="HAMAP" id="MF_00031">
    <property type="entry name" value="DNA_HJ_migration_RuvA"/>
    <property type="match status" value="1"/>
</dbReference>
<evidence type="ECO:0000256" key="6">
    <source>
        <dbReference type="HAMAP-Rule" id="MF_00031"/>
    </source>
</evidence>
<dbReference type="GO" id="GO:0006310">
    <property type="term" value="P:DNA recombination"/>
    <property type="evidence" value="ECO:0007669"/>
    <property type="project" value="UniProtKB-UniRule"/>
</dbReference>
<evidence type="ECO:0000256" key="3">
    <source>
        <dbReference type="ARBA" id="ARBA00023125"/>
    </source>
</evidence>
<dbReference type="GO" id="GO:0006281">
    <property type="term" value="P:DNA repair"/>
    <property type="evidence" value="ECO:0007669"/>
    <property type="project" value="UniProtKB-UniRule"/>
</dbReference>
<keyword evidence="8" id="KW-0378">Hydrolase</keyword>
<evidence type="ECO:0000256" key="2">
    <source>
        <dbReference type="ARBA" id="ARBA00022763"/>
    </source>
</evidence>
<dbReference type="PATRIC" id="fig|1209989.3.peg.1420"/>
<feature type="domain" description="Helix-hairpin-helix DNA-binding motif class 1" evidence="7">
    <location>
        <begin position="109"/>
        <end position="128"/>
    </location>
</feature>
<dbReference type="SMART" id="SM00278">
    <property type="entry name" value="HhH1"/>
    <property type="match status" value="2"/>
</dbReference>
<dbReference type="InterPro" id="IPR010994">
    <property type="entry name" value="RuvA_2-like"/>
</dbReference>
<dbReference type="GO" id="GO:0005737">
    <property type="term" value="C:cytoplasm"/>
    <property type="evidence" value="ECO:0007669"/>
    <property type="project" value="UniProtKB-SubCell"/>
</dbReference>
<dbReference type="Gene3D" id="2.40.50.140">
    <property type="entry name" value="Nucleic acid-binding proteins"/>
    <property type="match status" value="1"/>
</dbReference>
<keyword evidence="2 6" id="KW-0227">DNA damage</keyword>
<dbReference type="InterPro" id="IPR013849">
    <property type="entry name" value="DNA_helicase_Holl-junc_RuvA_I"/>
</dbReference>
<dbReference type="eggNOG" id="COG0632">
    <property type="taxonomic scope" value="Bacteria"/>
</dbReference>
<keyword evidence="5 6" id="KW-0234">DNA repair</keyword>
<dbReference type="InterPro" id="IPR000085">
    <property type="entry name" value="RuvA"/>
</dbReference>
<comment type="subcellular location">
    <subcellularLocation>
        <location evidence="6">Cytoplasm</location>
    </subcellularLocation>
</comment>
<keyword evidence="8" id="KW-0547">Nucleotide-binding</keyword>
<feature type="region of interest" description="Domain III" evidence="6">
    <location>
        <begin position="150"/>
        <end position="193"/>
    </location>
</feature>
<dbReference type="Proteomes" id="UP000010802">
    <property type="component" value="Chromosome"/>
</dbReference>
<name>F4LTI9_TEPAE</name>
<dbReference type="GO" id="GO:0048476">
    <property type="term" value="C:Holliday junction resolvase complex"/>
    <property type="evidence" value="ECO:0007669"/>
    <property type="project" value="UniProtKB-UniRule"/>
</dbReference>
<evidence type="ECO:0000256" key="5">
    <source>
        <dbReference type="ARBA" id="ARBA00023204"/>
    </source>
</evidence>
<keyword evidence="3 6" id="KW-0238">DNA-binding</keyword>
<comment type="similarity">
    <text evidence="6">Belongs to the RuvA family.</text>
</comment>
<dbReference type="GO" id="GO:0009379">
    <property type="term" value="C:Holliday junction helicase complex"/>
    <property type="evidence" value="ECO:0007669"/>
    <property type="project" value="InterPro"/>
</dbReference>
<keyword evidence="1 6" id="KW-0963">Cytoplasm</keyword>
<accession>F4LTI9</accession>
<evidence type="ECO:0000256" key="4">
    <source>
        <dbReference type="ARBA" id="ARBA00023172"/>
    </source>
</evidence>
<keyword evidence="8" id="KW-0347">Helicase</keyword>
<dbReference type="InterPro" id="IPR036267">
    <property type="entry name" value="RuvA_C_sf"/>
</dbReference>
<dbReference type="InterPro" id="IPR003583">
    <property type="entry name" value="Hlx-hairpin-Hlx_DNA-bd_motif"/>
</dbReference>
<dbReference type="Pfam" id="PF07499">
    <property type="entry name" value="RuvA_C"/>
    <property type="match status" value="1"/>
</dbReference>
<comment type="subunit">
    <text evidence="6">Homotetramer. Forms an RuvA(8)-RuvB(12)-Holliday junction (HJ) complex. HJ DNA is sandwiched between 2 RuvA tetramers; dsDNA enters through RuvA and exits via RuvB. An RuvB hexamer assembles on each DNA strand where it exits the tetramer. Each RuvB hexamer is contacted by two RuvA subunits (via domain III) on 2 adjacent RuvB subunits; this complex drives branch migration. In the full resolvosome a probable DNA-RuvA(4)-RuvB(12)-RuvC(2) complex forms which resolves the HJ.</text>
</comment>
<keyword evidence="9" id="KW-1185">Reference proteome</keyword>
<evidence type="ECO:0000259" key="7">
    <source>
        <dbReference type="SMART" id="SM00278"/>
    </source>
</evidence>
<comment type="caution">
    <text evidence="6">Lacks conserved residue(s) required for the propagation of feature annotation.</text>
</comment>
<dbReference type="STRING" id="1209989.TepRe1_1173"/>
<protein>
    <recommendedName>
        <fullName evidence="6">Holliday junction branch migration complex subunit RuvA</fullName>
    </recommendedName>
</protein>
<dbReference type="KEGG" id="tep:TepRe1_1173"/>
<dbReference type="InterPro" id="IPR012340">
    <property type="entry name" value="NA-bd_OB-fold"/>
</dbReference>
<organism evidence="8 9">
    <name type="scientific">Tepidanaerobacter acetatoxydans (strain DSM 21804 / JCM 16047 / Re1)</name>
    <dbReference type="NCBI Taxonomy" id="1209989"/>
    <lineage>
        <taxon>Bacteria</taxon>
        <taxon>Bacillati</taxon>
        <taxon>Bacillota</taxon>
        <taxon>Clostridia</taxon>
        <taxon>Thermosediminibacterales</taxon>
        <taxon>Tepidanaerobacteraceae</taxon>
        <taxon>Tepidanaerobacter</taxon>
    </lineage>
</organism>
<dbReference type="Pfam" id="PF14520">
    <property type="entry name" value="HHH_5"/>
    <property type="match status" value="1"/>
</dbReference>
<feature type="domain" description="Helix-hairpin-helix DNA-binding motif class 1" evidence="7">
    <location>
        <begin position="74"/>
        <end position="93"/>
    </location>
</feature>
<dbReference type="NCBIfam" id="TIGR00084">
    <property type="entry name" value="ruvA"/>
    <property type="match status" value="1"/>
</dbReference>
<dbReference type="GO" id="GO:0016787">
    <property type="term" value="F:hydrolase activity"/>
    <property type="evidence" value="ECO:0007669"/>
    <property type="project" value="UniProtKB-KW"/>
</dbReference>
<proteinExistence type="inferred from homology"/>
<keyword evidence="4 6" id="KW-0233">DNA recombination</keyword>